<protein>
    <submittedName>
        <fullName evidence="1">Uncharacterized protein</fullName>
    </submittedName>
</protein>
<keyword evidence="2" id="KW-1185">Reference proteome</keyword>
<reference evidence="1" key="1">
    <citation type="journal article" date="2022" name="Int. J. Mol. Sci.">
        <title>Draft Genome of Tanacetum Coccineum: Genomic Comparison of Closely Related Tanacetum-Family Plants.</title>
        <authorList>
            <person name="Yamashiro T."/>
            <person name="Shiraishi A."/>
            <person name="Nakayama K."/>
            <person name="Satake H."/>
        </authorList>
    </citation>
    <scope>NUCLEOTIDE SEQUENCE</scope>
</reference>
<evidence type="ECO:0000313" key="1">
    <source>
        <dbReference type="EMBL" id="GJT71973.1"/>
    </source>
</evidence>
<name>A0ABQ5G9L2_9ASTR</name>
<evidence type="ECO:0000313" key="2">
    <source>
        <dbReference type="Proteomes" id="UP001151760"/>
    </source>
</evidence>
<accession>A0ABQ5G9L2</accession>
<dbReference type="Proteomes" id="UP001151760">
    <property type="component" value="Unassembled WGS sequence"/>
</dbReference>
<reference evidence="1" key="2">
    <citation type="submission" date="2022-01" db="EMBL/GenBank/DDBJ databases">
        <authorList>
            <person name="Yamashiro T."/>
            <person name="Shiraishi A."/>
            <person name="Satake H."/>
            <person name="Nakayama K."/>
        </authorList>
    </citation>
    <scope>NUCLEOTIDE SEQUENCE</scope>
</reference>
<sequence>MCSTITTDDGTKGQPKLAKGGFKKFANYSDRRWWESAFASTHLTDRPKESGIKDLFGGEICTVMSPGGPEVAS</sequence>
<proteinExistence type="predicted"/>
<gene>
    <name evidence="1" type="ORF">Tco_1031259</name>
</gene>
<organism evidence="1 2">
    <name type="scientific">Tanacetum coccineum</name>
    <dbReference type="NCBI Taxonomy" id="301880"/>
    <lineage>
        <taxon>Eukaryota</taxon>
        <taxon>Viridiplantae</taxon>
        <taxon>Streptophyta</taxon>
        <taxon>Embryophyta</taxon>
        <taxon>Tracheophyta</taxon>
        <taxon>Spermatophyta</taxon>
        <taxon>Magnoliopsida</taxon>
        <taxon>eudicotyledons</taxon>
        <taxon>Gunneridae</taxon>
        <taxon>Pentapetalae</taxon>
        <taxon>asterids</taxon>
        <taxon>campanulids</taxon>
        <taxon>Asterales</taxon>
        <taxon>Asteraceae</taxon>
        <taxon>Asteroideae</taxon>
        <taxon>Anthemideae</taxon>
        <taxon>Anthemidinae</taxon>
        <taxon>Tanacetum</taxon>
    </lineage>
</organism>
<dbReference type="EMBL" id="BQNB010018214">
    <property type="protein sequence ID" value="GJT71973.1"/>
    <property type="molecule type" value="Genomic_DNA"/>
</dbReference>
<comment type="caution">
    <text evidence="1">The sequence shown here is derived from an EMBL/GenBank/DDBJ whole genome shotgun (WGS) entry which is preliminary data.</text>
</comment>